<evidence type="ECO:0000256" key="4">
    <source>
        <dbReference type="PIRSR" id="PIRSR006278-1"/>
    </source>
</evidence>
<keyword evidence="3 5" id="KW-0663">Pyridoxal phosphate</keyword>
<evidence type="ECO:0000313" key="7">
    <source>
        <dbReference type="EMBL" id="GLZ79714.1"/>
    </source>
</evidence>
<sequence>MTPALPSPLHDIGGGVLLKRDDLIHPLLPGNKWRKLHLNLAAAEAAGASALLTFGGAYSNHLRAVAAAGRARGLRTVGVVRGEEHAPLNPSLAFCAAQGMELSYLDRASYRRKDDPEVLAALLDRHGPAFVVPEGGANADGARGCVPIAAEIDVPYDLLVCPVGTGTTLAGLAHGTTAEVAGVCVLKGAQYLDERIALLQRETFGETGGNWRVDHRFHHGGFAKTPAELADFAADFAAEHGWRPEPVYVAKALYAVLRGGLGAGRRVVVLVTGLAPSTERSTVSGVSRPNHC</sequence>
<dbReference type="Proteomes" id="UP001165079">
    <property type="component" value="Unassembled WGS sequence"/>
</dbReference>
<feature type="active site" description="Nucleophile" evidence="4">
    <location>
        <position position="59"/>
    </location>
</feature>
<accession>A0A9W6WAJ3</accession>
<evidence type="ECO:0000259" key="6">
    <source>
        <dbReference type="Pfam" id="PF00291"/>
    </source>
</evidence>
<dbReference type="PANTHER" id="PTHR43780:SF2">
    <property type="entry name" value="1-AMINOCYCLOPROPANE-1-CARBOXYLATE DEAMINASE-RELATED"/>
    <property type="match status" value="1"/>
</dbReference>
<feature type="modified residue" description="N6-(pyridoxal phosphate)lysine" evidence="5">
    <location>
        <position position="32"/>
    </location>
</feature>
<dbReference type="SUPFAM" id="SSF53686">
    <property type="entry name" value="Tryptophan synthase beta subunit-like PLP-dependent enzymes"/>
    <property type="match status" value="1"/>
</dbReference>
<name>A0A9W6WAJ3_9ACTN</name>
<dbReference type="EMBL" id="BSTX01000003">
    <property type="protein sequence ID" value="GLZ79714.1"/>
    <property type="molecule type" value="Genomic_DNA"/>
</dbReference>
<dbReference type="Gene3D" id="3.40.50.1100">
    <property type="match status" value="2"/>
</dbReference>
<keyword evidence="8" id="KW-1185">Reference proteome</keyword>
<dbReference type="InterPro" id="IPR001926">
    <property type="entry name" value="TrpB-like_PALP"/>
</dbReference>
<organism evidence="7 8">
    <name type="scientific">Actinorhabdospora filicis</name>
    <dbReference type="NCBI Taxonomy" id="1785913"/>
    <lineage>
        <taxon>Bacteria</taxon>
        <taxon>Bacillati</taxon>
        <taxon>Actinomycetota</taxon>
        <taxon>Actinomycetes</taxon>
        <taxon>Micromonosporales</taxon>
        <taxon>Micromonosporaceae</taxon>
        <taxon>Actinorhabdospora</taxon>
    </lineage>
</organism>
<dbReference type="PIRSF" id="PIRSF006278">
    <property type="entry name" value="ACCD_DCysDesulf"/>
    <property type="match status" value="1"/>
</dbReference>
<dbReference type="Pfam" id="PF00291">
    <property type="entry name" value="PALP"/>
    <property type="match status" value="1"/>
</dbReference>
<comment type="similarity">
    <text evidence="2">Belongs to the ACC deaminase/D-cysteine desulfhydrase family.</text>
</comment>
<protein>
    <submittedName>
        <fullName evidence="7">1-aminocyclopropane-1-carboxylate deaminase</fullName>
    </submittedName>
</protein>
<dbReference type="PANTHER" id="PTHR43780">
    <property type="entry name" value="1-AMINOCYCLOPROPANE-1-CARBOXYLATE DEAMINASE-RELATED"/>
    <property type="match status" value="1"/>
</dbReference>
<proteinExistence type="inferred from homology"/>
<comment type="caution">
    <text evidence="7">The sequence shown here is derived from an EMBL/GenBank/DDBJ whole genome shotgun (WGS) entry which is preliminary data.</text>
</comment>
<evidence type="ECO:0000256" key="1">
    <source>
        <dbReference type="ARBA" id="ARBA00001933"/>
    </source>
</evidence>
<evidence type="ECO:0000313" key="8">
    <source>
        <dbReference type="Proteomes" id="UP001165079"/>
    </source>
</evidence>
<evidence type="ECO:0000256" key="2">
    <source>
        <dbReference type="ARBA" id="ARBA00008639"/>
    </source>
</evidence>
<dbReference type="GO" id="GO:0019148">
    <property type="term" value="F:D-cysteine desulfhydrase activity"/>
    <property type="evidence" value="ECO:0007669"/>
    <property type="project" value="TreeGrafter"/>
</dbReference>
<dbReference type="AlphaFoldDB" id="A0A9W6WAJ3"/>
<dbReference type="RefSeq" id="WP_285664862.1">
    <property type="nucleotide sequence ID" value="NZ_BSTX01000003.1"/>
</dbReference>
<feature type="domain" description="Tryptophan synthase beta chain-like PALP" evidence="6">
    <location>
        <begin position="2"/>
        <end position="273"/>
    </location>
</feature>
<dbReference type="GO" id="GO:1901605">
    <property type="term" value="P:alpha-amino acid metabolic process"/>
    <property type="evidence" value="ECO:0007669"/>
    <property type="project" value="UniProtKB-ARBA"/>
</dbReference>
<comment type="cofactor">
    <cofactor evidence="1">
        <name>pyridoxal 5'-phosphate</name>
        <dbReference type="ChEBI" id="CHEBI:597326"/>
    </cofactor>
</comment>
<dbReference type="InterPro" id="IPR036052">
    <property type="entry name" value="TrpB-like_PALP_sf"/>
</dbReference>
<gene>
    <name evidence="7" type="ORF">Afil01_45210</name>
</gene>
<evidence type="ECO:0000256" key="5">
    <source>
        <dbReference type="PIRSR" id="PIRSR006278-2"/>
    </source>
</evidence>
<reference evidence="7" key="1">
    <citation type="submission" date="2023-03" db="EMBL/GenBank/DDBJ databases">
        <title>Actinorhabdospora filicis NBRC 111898.</title>
        <authorList>
            <person name="Ichikawa N."/>
            <person name="Sato H."/>
            <person name="Tonouchi N."/>
        </authorList>
    </citation>
    <scope>NUCLEOTIDE SEQUENCE</scope>
    <source>
        <strain evidence="7">NBRC 111898</strain>
    </source>
</reference>
<evidence type="ECO:0000256" key="3">
    <source>
        <dbReference type="ARBA" id="ARBA00022898"/>
    </source>
</evidence>
<dbReference type="InterPro" id="IPR027278">
    <property type="entry name" value="ACCD_DCysDesulf"/>
</dbReference>